<dbReference type="InterPro" id="IPR038636">
    <property type="entry name" value="Wzi_sf"/>
</dbReference>
<dbReference type="EMBL" id="QKTW01000014">
    <property type="protein sequence ID" value="PZF73261.1"/>
    <property type="molecule type" value="Genomic_DNA"/>
</dbReference>
<sequence length="571" mass="65687">MLKKTLLTVALATTTCFSFAQTTYLQLGQEDYPLLDRLETRSGKLTTDFFSTIKPISRKGAVSFLEKTKEASDSIGLSKIDLYNIDHMISVSGEWAHDENGAIDSKKPWFKTFYKKQPDFYRVKTKDFFLVVNPVISGQVMEEKYKTGDVSQSQTLYSSSRGVELRGWIAKKLGFYTYFADNQEQMPSYVKEWTEMHQAVPGADYYQTPSNKTYDYLQARGYIDFAAIKGYLNFTFGYDKQFIGDGMTSLFLSDFSASGAFLRINTKIWKLNYQNLYMELQPQYTRGADQQLPHKYATMHHLSINATKWLNVGLFESVIFGRTDRYPFDYMIPIIFYRSIERYNGSPDNVNLGFNFKAIALKHLQFYGQFFLDELRTSEFFANTGWFGKKFGVQLGAKYYDAFTVKNLDLQGEINIVRPYTYSHSDSIANYTNYNQPLANPLGASFAQLIGKVSYQPVKNLYLTATGMYYQQSTDTAGSNYGSNIFLNYADNTPVNPSNPEYGYKLINGLKATCLSMNLNASYELRENLFFDLGVNYRHYSYANDYYPSNASTYVYGGFRLNIARRNYNFY</sequence>
<keyword evidence="3" id="KW-1185">Reference proteome</keyword>
<evidence type="ECO:0000313" key="2">
    <source>
        <dbReference type="EMBL" id="PZF73261.1"/>
    </source>
</evidence>
<reference evidence="2 3" key="1">
    <citation type="submission" date="2018-06" db="EMBL/GenBank/DDBJ databases">
        <title>Mucibacter soli gen. nov., sp. nov., a new member of the family Chitinophagaceae producing mucin.</title>
        <authorList>
            <person name="Kim M.-K."/>
            <person name="Park S."/>
            <person name="Kim T.-S."/>
            <person name="Joung Y."/>
            <person name="Han J.-H."/>
            <person name="Kim S.B."/>
        </authorList>
    </citation>
    <scope>NUCLEOTIDE SEQUENCE [LARGE SCALE GENOMIC DNA]</scope>
    <source>
        <strain evidence="2 3">R1-15</strain>
    </source>
</reference>
<name>A0A2W2ADD3_9BACT</name>
<dbReference type="AlphaFoldDB" id="A0A2W2ADD3"/>
<evidence type="ECO:0000256" key="1">
    <source>
        <dbReference type="SAM" id="SignalP"/>
    </source>
</evidence>
<accession>A0A2W2ADD3</accession>
<dbReference type="RefSeq" id="WP_110998540.1">
    <property type="nucleotide sequence ID" value="NZ_QKTW01000014.1"/>
</dbReference>
<organism evidence="2 3">
    <name type="scientific">Taibaiella soli</name>
    <dbReference type="NCBI Taxonomy" id="1649169"/>
    <lineage>
        <taxon>Bacteria</taxon>
        <taxon>Pseudomonadati</taxon>
        <taxon>Bacteroidota</taxon>
        <taxon>Chitinophagia</taxon>
        <taxon>Chitinophagales</taxon>
        <taxon>Chitinophagaceae</taxon>
        <taxon>Taibaiella</taxon>
    </lineage>
</organism>
<dbReference type="OrthoDB" id="9808260at2"/>
<protein>
    <recommendedName>
        <fullName evidence="4">Capsule assembly Wzi family protein</fullName>
    </recommendedName>
</protein>
<evidence type="ECO:0008006" key="4">
    <source>
        <dbReference type="Google" id="ProtNLM"/>
    </source>
</evidence>
<feature type="chain" id="PRO_5015915350" description="Capsule assembly Wzi family protein" evidence="1">
    <location>
        <begin position="21"/>
        <end position="571"/>
    </location>
</feature>
<dbReference type="Proteomes" id="UP000248745">
    <property type="component" value="Unassembled WGS sequence"/>
</dbReference>
<keyword evidence="1" id="KW-0732">Signal</keyword>
<comment type="caution">
    <text evidence="2">The sequence shown here is derived from an EMBL/GenBank/DDBJ whole genome shotgun (WGS) entry which is preliminary data.</text>
</comment>
<proteinExistence type="predicted"/>
<gene>
    <name evidence="2" type="ORF">DN068_08810</name>
</gene>
<dbReference type="Gene3D" id="2.40.160.130">
    <property type="entry name" value="Capsule assembly protein Wzi"/>
    <property type="match status" value="1"/>
</dbReference>
<feature type="signal peptide" evidence="1">
    <location>
        <begin position="1"/>
        <end position="20"/>
    </location>
</feature>
<evidence type="ECO:0000313" key="3">
    <source>
        <dbReference type="Proteomes" id="UP000248745"/>
    </source>
</evidence>